<comment type="caution">
    <text evidence="2">The sequence shown here is derived from an EMBL/GenBank/DDBJ whole genome shotgun (WGS) entry which is preliminary data.</text>
</comment>
<keyword evidence="2" id="KW-0436">Ligase</keyword>
<dbReference type="PROSITE" id="PS51483">
    <property type="entry name" value="B5"/>
    <property type="match status" value="1"/>
</dbReference>
<dbReference type="GO" id="GO:0000287">
    <property type="term" value="F:magnesium ion binding"/>
    <property type="evidence" value="ECO:0007669"/>
    <property type="project" value="InterPro"/>
</dbReference>
<dbReference type="EMBL" id="AJWZ01008952">
    <property type="protein sequence ID" value="EKC52686.1"/>
    <property type="molecule type" value="Genomic_DNA"/>
</dbReference>
<dbReference type="GO" id="GO:0006432">
    <property type="term" value="P:phenylalanyl-tRNA aminoacylation"/>
    <property type="evidence" value="ECO:0007669"/>
    <property type="project" value="InterPro"/>
</dbReference>
<dbReference type="Gene3D" id="3.30.56.10">
    <property type="match status" value="1"/>
</dbReference>
<organism evidence="2">
    <name type="scientific">human gut metagenome</name>
    <dbReference type="NCBI Taxonomy" id="408170"/>
    <lineage>
        <taxon>unclassified sequences</taxon>
        <taxon>metagenomes</taxon>
        <taxon>organismal metagenomes</taxon>
    </lineage>
</organism>
<dbReference type="InterPro" id="IPR020825">
    <property type="entry name" value="Phe-tRNA_synthase-like_B3/B4"/>
</dbReference>
<dbReference type="SMART" id="SM00874">
    <property type="entry name" value="B5"/>
    <property type="match status" value="1"/>
</dbReference>
<dbReference type="AlphaFoldDB" id="K1SZE4"/>
<dbReference type="InterPro" id="IPR045060">
    <property type="entry name" value="Phe-tRNA-ligase_IIc_bsu"/>
</dbReference>
<dbReference type="GO" id="GO:0003723">
    <property type="term" value="F:RNA binding"/>
    <property type="evidence" value="ECO:0007669"/>
    <property type="project" value="InterPro"/>
</dbReference>
<feature type="non-terminal residue" evidence="2">
    <location>
        <position position="180"/>
    </location>
</feature>
<dbReference type="PANTHER" id="PTHR10947">
    <property type="entry name" value="PHENYLALANYL-TRNA SYNTHETASE BETA CHAIN AND LEUCINE-RICH REPEAT-CONTAINING PROTEIN 47"/>
    <property type="match status" value="1"/>
</dbReference>
<gene>
    <name evidence="2" type="ORF">OBE_12965</name>
</gene>
<dbReference type="Pfam" id="PF03483">
    <property type="entry name" value="B3_4"/>
    <property type="match status" value="1"/>
</dbReference>
<dbReference type="SUPFAM" id="SSF56037">
    <property type="entry name" value="PheT/TilS domain"/>
    <property type="match status" value="1"/>
</dbReference>
<dbReference type="GO" id="GO:0009328">
    <property type="term" value="C:phenylalanine-tRNA ligase complex"/>
    <property type="evidence" value="ECO:0007669"/>
    <property type="project" value="TreeGrafter"/>
</dbReference>
<evidence type="ECO:0000313" key="2">
    <source>
        <dbReference type="EMBL" id="EKC52686.1"/>
    </source>
</evidence>
<accession>K1SZE4</accession>
<dbReference type="InterPro" id="IPR005147">
    <property type="entry name" value="tRNA_synthase_B5-dom"/>
</dbReference>
<reference evidence="2" key="1">
    <citation type="journal article" date="2013" name="Environ. Microbiol.">
        <title>Microbiota from the distal guts of lean and obese adolescents exhibit partial functional redundancy besides clear differences in community structure.</title>
        <authorList>
            <person name="Ferrer M."/>
            <person name="Ruiz A."/>
            <person name="Lanza F."/>
            <person name="Haange S.B."/>
            <person name="Oberbach A."/>
            <person name="Till H."/>
            <person name="Bargiela R."/>
            <person name="Campoy C."/>
            <person name="Segura M.T."/>
            <person name="Richter M."/>
            <person name="von Bergen M."/>
            <person name="Seifert J."/>
            <person name="Suarez A."/>
        </authorList>
    </citation>
    <scope>NUCLEOTIDE SEQUENCE</scope>
</reference>
<dbReference type="PANTHER" id="PTHR10947:SF0">
    <property type="entry name" value="PHENYLALANINE--TRNA LIGASE BETA SUBUNIT"/>
    <property type="match status" value="1"/>
</dbReference>
<dbReference type="GO" id="GO:0005524">
    <property type="term" value="F:ATP binding"/>
    <property type="evidence" value="ECO:0007669"/>
    <property type="project" value="InterPro"/>
</dbReference>
<feature type="domain" description="B5" evidence="1">
    <location>
        <begin position="58"/>
        <end position="134"/>
    </location>
</feature>
<dbReference type="Pfam" id="PF03484">
    <property type="entry name" value="B5"/>
    <property type="match status" value="1"/>
</dbReference>
<dbReference type="Gene3D" id="3.50.40.10">
    <property type="entry name" value="Phenylalanyl-trna Synthetase, Chain B, domain 3"/>
    <property type="match status" value="1"/>
</dbReference>
<dbReference type="InterPro" id="IPR009061">
    <property type="entry name" value="DNA-bd_dom_put_sf"/>
</dbReference>
<protein>
    <submittedName>
        <fullName evidence="2">Phenylalanyl-tRNA synthetase, beta subunit</fullName>
    </submittedName>
</protein>
<dbReference type="SUPFAM" id="SSF46955">
    <property type="entry name" value="Putative DNA-binding domain"/>
    <property type="match status" value="1"/>
</dbReference>
<sequence length="180" mass="20297">MRKSARRHGLSTDASYRFERGVDPNGQIYALKQAAILCKQLAGGKISMQIKDVYPEPMQDFPVRLNYEYAHRLIGKEIGAETIKNIATSLEMKIVKEDAEGIDLLVPAYRVDVQRPCDVVEDILRIYGYNNVEIPTQLKSSLTVQDDEDKAYHSQNLVAEQLVGEGFMEILNNSLSKASY</sequence>
<dbReference type="InterPro" id="IPR005146">
    <property type="entry name" value="B3/B4_tRNA-bd"/>
</dbReference>
<keyword evidence="2" id="KW-0030">Aminoacyl-tRNA synthetase</keyword>
<proteinExistence type="predicted"/>
<name>K1SZE4_9ZZZZ</name>
<dbReference type="GO" id="GO:0004826">
    <property type="term" value="F:phenylalanine-tRNA ligase activity"/>
    <property type="evidence" value="ECO:0007669"/>
    <property type="project" value="InterPro"/>
</dbReference>
<evidence type="ECO:0000259" key="1">
    <source>
        <dbReference type="PROSITE" id="PS51483"/>
    </source>
</evidence>